<evidence type="ECO:0000313" key="3">
    <source>
        <dbReference type="Proteomes" id="UP000054908"/>
    </source>
</evidence>
<dbReference type="Proteomes" id="UP000054908">
    <property type="component" value="Unassembled WGS sequence"/>
</dbReference>
<evidence type="ECO:0000313" key="2">
    <source>
        <dbReference type="EMBL" id="KTD29702.1"/>
    </source>
</evidence>
<keyword evidence="3" id="KW-1185">Reference proteome</keyword>
<protein>
    <submittedName>
        <fullName evidence="2">Uncharacterized protein</fullName>
    </submittedName>
</protein>
<gene>
    <name evidence="2" type="ORF">Lmac_0877</name>
</gene>
<organism evidence="2 3">
    <name type="scientific">Legionella maceachernii</name>
    <dbReference type="NCBI Taxonomy" id="466"/>
    <lineage>
        <taxon>Bacteria</taxon>
        <taxon>Pseudomonadati</taxon>
        <taxon>Pseudomonadota</taxon>
        <taxon>Gammaproteobacteria</taxon>
        <taxon>Legionellales</taxon>
        <taxon>Legionellaceae</taxon>
        <taxon>Legionella</taxon>
    </lineage>
</organism>
<accession>A0A0W0WCH4</accession>
<dbReference type="STRING" id="466.Lmac_0877"/>
<sequence length="453" mass="52573">MSNTKVYGTNRSLAWQLLEEHPEVYIQHPILVSQINVNEFDVIDNIDIDFSNNESPFLRTFYDGLECFEFQLDKIATLLVELDDFQIVKHMSEPIANSEDCTALCELISKRPDLYLKIKDEGPAIRREYSFNRTIFLPEIGYILDEGEELDLGELTGDTAGFRFTLTTEGRIYFDSNPEELRNLRIEGVFVDWLFFTDEGCNFLTSNLDVLFDSTQQKFIFANEEFERVLKNFDKIADESLKELCSFIWLNHILDGKSSTTTNGLESPPKKDILEKLKQDLWQPEILAAFATIHRNLFTDLQVELCQYLIPYQSEAVFDYLLKKATFEQATKLSRIIAVGSVDFYQKHHPPLTEQQRKTILVTIVECLADAYEANLLKPGEILLPFRQVLKQNIGACTEFTKEAIDDAIKKSIKEYQEQKADKKPQQQFFKRKFDEDRPTDETTSHKFRKLGH</sequence>
<feature type="compositionally biased region" description="Basic and acidic residues" evidence="1">
    <location>
        <begin position="416"/>
        <end position="425"/>
    </location>
</feature>
<dbReference type="AlphaFoldDB" id="A0A0W0WCH4"/>
<name>A0A0W0WCH4_9GAMM</name>
<dbReference type="RefSeq" id="WP_078767450.1">
    <property type="nucleotide sequence ID" value="NZ_CAAAIB010000015.1"/>
</dbReference>
<feature type="compositionally biased region" description="Basic and acidic residues" evidence="1">
    <location>
        <begin position="432"/>
        <end position="445"/>
    </location>
</feature>
<evidence type="ECO:0000256" key="1">
    <source>
        <dbReference type="SAM" id="MobiDB-lite"/>
    </source>
</evidence>
<comment type="caution">
    <text evidence="2">The sequence shown here is derived from an EMBL/GenBank/DDBJ whole genome shotgun (WGS) entry which is preliminary data.</text>
</comment>
<reference evidence="2 3" key="1">
    <citation type="submission" date="2015-11" db="EMBL/GenBank/DDBJ databases">
        <title>Genomic analysis of 38 Legionella species identifies large and diverse effector repertoires.</title>
        <authorList>
            <person name="Burstein D."/>
            <person name="Amaro F."/>
            <person name="Zusman T."/>
            <person name="Lifshitz Z."/>
            <person name="Cohen O."/>
            <person name="Gilbert J.A."/>
            <person name="Pupko T."/>
            <person name="Shuman H.A."/>
            <person name="Segal G."/>
        </authorList>
    </citation>
    <scope>NUCLEOTIDE SEQUENCE [LARGE SCALE GENOMIC DNA]</scope>
    <source>
        <strain evidence="2 3">PX-1-G2-E2</strain>
    </source>
</reference>
<dbReference type="PATRIC" id="fig|466.6.peg.937"/>
<feature type="region of interest" description="Disordered" evidence="1">
    <location>
        <begin position="416"/>
        <end position="453"/>
    </location>
</feature>
<proteinExistence type="predicted"/>
<dbReference type="EMBL" id="LNYL01000022">
    <property type="protein sequence ID" value="KTD29702.1"/>
    <property type="molecule type" value="Genomic_DNA"/>
</dbReference>